<dbReference type="AlphaFoldDB" id="A0A7J7H150"/>
<evidence type="ECO:0000256" key="6">
    <source>
        <dbReference type="ARBA" id="ARBA00022840"/>
    </source>
</evidence>
<keyword evidence="6" id="KW-0067">ATP-binding</keyword>
<dbReference type="PANTHER" id="PTHR45800">
    <property type="entry name" value="PHOSPHATIDYLINOSITOL 4-KINASE GAMMA"/>
    <property type="match status" value="1"/>
</dbReference>
<dbReference type="EMBL" id="JACBKZ010000007">
    <property type="protein sequence ID" value="KAF5945474.1"/>
    <property type="molecule type" value="Genomic_DNA"/>
</dbReference>
<dbReference type="Proteomes" id="UP000593564">
    <property type="component" value="Unassembled WGS sequence"/>
</dbReference>
<evidence type="ECO:0000256" key="2">
    <source>
        <dbReference type="ARBA" id="ARBA00012169"/>
    </source>
</evidence>
<comment type="caution">
    <text evidence="8">The sequence shown here is derived from an EMBL/GenBank/DDBJ whole genome shotgun (WGS) entry which is preliminary data.</text>
</comment>
<evidence type="ECO:0000256" key="3">
    <source>
        <dbReference type="ARBA" id="ARBA00022679"/>
    </source>
</evidence>
<evidence type="ECO:0000256" key="5">
    <source>
        <dbReference type="ARBA" id="ARBA00022777"/>
    </source>
</evidence>
<dbReference type="InterPro" id="IPR044571">
    <property type="entry name" value="P4KG1-8"/>
</dbReference>
<keyword evidence="5" id="KW-0418">Kinase</keyword>
<dbReference type="PANTHER" id="PTHR45800:SF11">
    <property type="entry name" value="PHOSPHATIDYLINOSITOL 3-KINASE-RELATED PROTEIN KINASE"/>
    <property type="match status" value="1"/>
</dbReference>
<proteinExistence type="inferred from homology"/>
<dbReference type="EC" id="2.7.1.67" evidence="2"/>
<gene>
    <name evidence="8" type="ORF">HYC85_015702</name>
</gene>
<reference evidence="8 9" key="2">
    <citation type="submission" date="2020-07" db="EMBL/GenBank/DDBJ databases">
        <title>Genome assembly of wild tea tree DASZ reveals pedigree and selection history of tea varieties.</title>
        <authorList>
            <person name="Zhang W."/>
        </authorList>
    </citation>
    <scope>NUCLEOTIDE SEQUENCE [LARGE SCALE GENOMIC DNA]</scope>
    <source>
        <strain evidence="9">cv. G240</strain>
        <tissue evidence="8">Leaf</tissue>
    </source>
</reference>
<dbReference type="CDD" id="cd17039">
    <property type="entry name" value="Ubl_ubiquitin_like"/>
    <property type="match status" value="1"/>
</dbReference>
<protein>
    <recommendedName>
        <fullName evidence="2">1-phosphatidylinositol 4-kinase</fullName>
        <ecNumber evidence="2">2.7.1.67</ecNumber>
    </recommendedName>
</protein>
<dbReference type="SUPFAM" id="SSF54236">
    <property type="entry name" value="Ubiquitin-like"/>
    <property type="match status" value="1"/>
</dbReference>
<sequence length="422" mass="47048">MSRNLDSPVQTQMAVAMFNSPLSGEYHGNKSMDGKQTGRRRVFVQTETGCVLGMELDRRDNAHTVKRRLQLALNVPTEESSLTFGDMVLKNDLSAIRNDSPLLLTRNLLHRSSSTPCLSPTGRDIQQRDRSGPIEILGNSKCFARVKQLVKDIVKAMKIGVDPIPVHSGLGGAYYFRNSRGESVAIVKPTDEEPFAPNNPKGFVGKALGQPGLKCSVRVGETGFREVAAYLLDYDHFANVPPTALVKITHSIFNVNDGVNGNKPPNKRLVSKIASFQQFIPHDFDASDHGTSSFPVASVHRIGILDIRIFNTDRHAGNLLVRNLDGVGRFDQVELIPIDHGLCLPESLEDPYFEWIHWPQASIPFSEDELEYIENLNPFDDSQKLRSELPIFREACLRVLVLCTIFLKKLLLLGSALRRLVR</sequence>
<accession>A0A7J7H150</accession>
<keyword evidence="3" id="KW-0808">Transferase</keyword>
<dbReference type="PROSITE" id="PS50290">
    <property type="entry name" value="PI3_4_KINASE_3"/>
    <property type="match status" value="1"/>
</dbReference>
<comment type="similarity">
    <text evidence="1">Belongs to the PI3/PI4-kinase family. Type II PI4K subfamily.</text>
</comment>
<evidence type="ECO:0000259" key="7">
    <source>
        <dbReference type="PROSITE" id="PS50290"/>
    </source>
</evidence>
<evidence type="ECO:0000313" key="9">
    <source>
        <dbReference type="Proteomes" id="UP000593564"/>
    </source>
</evidence>
<reference evidence="9" key="1">
    <citation type="journal article" date="2020" name="Nat. Commun.">
        <title>Genome assembly of wild tea tree DASZ reveals pedigree and selection history of tea varieties.</title>
        <authorList>
            <person name="Zhang W."/>
            <person name="Zhang Y."/>
            <person name="Qiu H."/>
            <person name="Guo Y."/>
            <person name="Wan H."/>
            <person name="Zhang X."/>
            <person name="Scossa F."/>
            <person name="Alseekh S."/>
            <person name="Zhang Q."/>
            <person name="Wang P."/>
            <person name="Xu L."/>
            <person name="Schmidt M.H."/>
            <person name="Jia X."/>
            <person name="Li D."/>
            <person name="Zhu A."/>
            <person name="Guo F."/>
            <person name="Chen W."/>
            <person name="Ni D."/>
            <person name="Usadel B."/>
            <person name="Fernie A.R."/>
            <person name="Wen W."/>
        </authorList>
    </citation>
    <scope>NUCLEOTIDE SEQUENCE [LARGE SCALE GENOMIC DNA]</scope>
    <source>
        <strain evidence="9">cv. G240</strain>
    </source>
</reference>
<keyword evidence="9" id="KW-1185">Reference proteome</keyword>
<dbReference type="InterPro" id="IPR000403">
    <property type="entry name" value="PI3/4_kinase_cat_dom"/>
</dbReference>
<dbReference type="GO" id="GO:0005524">
    <property type="term" value="F:ATP binding"/>
    <property type="evidence" value="ECO:0007669"/>
    <property type="project" value="UniProtKB-KW"/>
</dbReference>
<feature type="domain" description="PI3K/PI4K catalytic" evidence="7">
    <location>
        <begin position="160"/>
        <end position="422"/>
    </location>
</feature>
<evidence type="ECO:0000256" key="1">
    <source>
        <dbReference type="ARBA" id="ARBA00008941"/>
    </source>
</evidence>
<dbReference type="Pfam" id="PF00454">
    <property type="entry name" value="PI3_PI4_kinase"/>
    <property type="match status" value="1"/>
</dbReference>
<dbReference type="GO" id="GO:0004430">
    <property type="term" value="F:1-phosphatidylinositol 4-kinase activity"/>
    <property type="evidence" value="ECO:0007669"/>
    <property type="project" value="UniProtKB-EC"/>
</dbReference>
<organism evidence="8 9">
    <name type="scientific">Camellia sinensis</name>
    <name type="common">Tea plant</name>
    <name type="synonym">Thea sinensis</name>
    <dbReference type="NCBI Taxonomy" id="4442"/>
    <lineage>
        <taxon>Eukaryota</taxon>
        <taxon>Viridiplantae</taxon>
        <taxon>Streptophyta</taxon>
        <taxon>Embryophyta</taxon>
        <taxon>Tracheophyta</taxon>
        <taxon>Spermatophyta</taxon>
        <taxon>Magnoliopsida</taxon>
        <taxon>eudicotyledons</taxon>
        <taxon>Gunneridae</taxon>
        <taxon>Pentapetalae</taxon>
        <taxon>asterids</taxon>
        <taxon>Ericales</taxon>
        <taxon>Theaceae</taxon>
        <taxon>Camellia</taxon>
    </lineage>
</organism>
<evidence type="ECO:0000256" key="4">
    <source>
        <dbReference type="ARBA" id="ARBA00022741"/>
    </source>
</evidence>
<dbReference type="InterPro" id="IPR029071">
    <property type="entry name" value="Ubiquitin-like_domsf"/>
</dbReference>
<name>A0A7J7H150_CAMSI</name>
<keyword evidence="4" id="KW-0547">Nucleotide-binding</keyword>
<evidence type="ECO:0000313" key="8">
    <source>
        <dbReference type="EMBL" id="KAF5945474.1"/>
    </source>
</evidence>